<name>A0ABR2I336_9PEZI</name>
<dbReference type="InterPro" id="IPR036259">
    <property type="entry name" value="MFS_trans_sf"/>
</dbReference>
<keyword evidence="4 6" id="KW-1133">Transmembrane helix</keyword>
<dbReference type="Pfam" id="PF07690">
    <property type="entry name" value="MFS_1"/>
    <property type="match status" value="1"/>
</dbReference>
<accession>A0ABR2I336</accession>
<feature type="transmembrane region" description="Helical" evidence="6">
    <location>
        <begin position="141"/>
        <end position="158"/>
    </location>
</feature>
<comment type="subcellular location">
    <subcellularLocation>
        <location evidence="1">Membrane</location>
        <topology evidence="1">Multi-pass membrane protein</topology>
    </subcellularLocation>
</comment>
<feature type="transmembrane region" description="Helical" evidence="6">
    <location>
        <begin position="227"/>
        <end position="252"/>
    </location>
</feature>
<dbReference type="InterPro" id="IPR011701">
    <property type="entry name" value="MFS"/>
</dbReference>
<feature type="transmembrane region" description="Helical" evidence="6">
    <location>
        <begin position="198"/>
        <end position="215"/>
    </location>
</feature>
<evidence type="ECO:0000313" key="7">
    <source>
        <dbReference type="EMBL" id="KAK8856804.1"/>
    </source>
</evidence>
<dbReference type="Gene3D" id="1.20.1250.20">
    <property type="entry name" value="MFS general substrate transporter like domains"/>
    <property type="match status" value="1"/>
</dbReference>
<evidence type="ECO:0000256" key="6">
    <source>
        <dbReference type="SAM" id="Phobius"/>
    </source>
</evidence>
<dbReference type="PANTHER" id="PTHR43791">
    <property type="entry name" value="PERMEASE-RELATED"/>
    <property type="match status" value="1"/>
</dbReference>
<keyword evidence="5 6" id="KW-0472">Membrane</keyword>
<dbReference type="PANTHER" id="PTHR43791:SF62">
    <property type="entry name" value="MAJOR FACILITATOR SUPERFAMILY (MFS) PROFILE DOMAIN-CONTAINING PROTEIN"/>
    <property type="match status" value="1"/>
</dbReference>
<organism evidence="7 8">
    <name type="scientific">Apiospora arundinis</name>
    <dbReference type="NCBI Taxonomy" id="335852"/>
    <lineage>
        <taxon>Eukaryota</taxon>
        <taxon>Fungi</taxon>
        <taxon>Dikarya</taxon>
        <taxon>Ascomycota</taxon>
        <taxon>Pezizomycotina</taxon>
        <taxon>Sordariomycetes</taxon>
        <taxon>Xylariomycetidae</taxon>
        <taxon>Amphisphaeriales</taxon>
        <taxon>Apiosporaceae</taxon>
        <taxon>Apiospora</taxon>
    </lineage>
</organism>
<gene>
    <name evidence="7" type="ORF">PGQ11_012716</name>
</gene>
<keyword evidence="3 6" id="KW-0812">Transmembrane</keyword>
<keyword evidence="2" id="KW-0813">Transport</keyword>
<evidence type="ECO:0000256" key="2">
    <source>
        <dbReference type="ARBA" id="ARBA00022448"/>
    </source>
</evidence>
<evidence type="ECO:0000313" key="8">
    <source>
        <dbReference type="Proteomes" id="UP001390339"/>
    </source>
</evidence>
<feature type="transmembrane region" description="Helical" evidence="6">
    <location>
        <begin position="107"/>
        <end position="129"/>
    </location>
</feature>
<dbReference type="EMBL" id="JAPCWZ010000007">
    <property type="protein sequence ID" value="KAK8856804.1"/>
    <property type="molecule type" value="Genomic_DNA"/>
</dbReference>
<evidence type="ECO:0000256" key="3">
    <source>
        <dbReference type="ARBA" id="ARBA00022692"/>
    </source>
</evidence>
<evidence type="ECO:0000256" key="1">
    <source>
        <dbReference type="ARBA" id="ARBA00004141"/>
    </source>
</evidence>
<evidence type="ECO:0000256" key="5">
    <source>
        <dbReference type="ARBA" id="ARBA00023136"/>
    </source>
</evidence>
<evidence type="ECO:0000256" key="4">
    <source>
        <dbReference type="ARBA" id="ARBA00022989"/>
    </source>
</evidence>
<comment type="caution">
    <text evidence="7">The sequence shown here is derived from an EMBL/GenBank/DDBJ whole genome shotgun (WGS) entry which is preliminary data.</text>
</comment>
<reference evidence="7 8" key="1">
    <citation type="journal article" date="2024" name="IMA Fungus">
        <title>Apiospora arundinis, a panoply of carbohydrate-active enzymes and secondary metabolites.</title>
        <authorList>
            <person name="Sorensen T."/>
            <person name="Petersen C."/>
            <person name="Muurmann A.T."/>
            <person name="Christiansen J.V."/>
            <person name="Brundto M.L."/>
            <person name="Overgaard C.K."/>
            <person name="Boysen A.T."/>
            <person name="Wollenberg R.D."/>
            <person name="Larsen T.O."/>
            <person name="Sorensen J.L."/>
            <person name="Nielsen K.L."/>
            <person name="Sondergaard T.E."/>
        </authorList>
    </citation>
    <scope>NUCLEOTIDE SEQUENCE [LARGE SCALE GENOMIC DNA]</scope>
    <source>
        <strain evidence="7 8">AAU 773</strain>
    </source>
</reference>
<dbReference type="SUPFAM" id="SSF103473">
    <property type="entry name" value="MFS general substrate transporter"/>
    <property type="match status" value="1"/>
</dbReference>
<feature type="transmembrane region" description="Helical" evidence="6">
    <location>
        <begin position="164"/>
        <end position="186"/>
    </location>
</feature>
<keyword evidence="8" id="KW-1185">Reference proteome</keyword>
<dbReference type="Proteomes" id="UP001390339">
    <property type="component" value="Unassembled WGS sequence"/>
</dbReference>
<sequence length="274" mass="30230">MYSSALLGMGVVNLIAHRIFNDLDGARGIEGWRWWLNAREGRLAAGRIRQERLKESKDTESLWNAVRQTASDKRIWLFCLIAHAANVPQTFIYFFPTIISAMGYGDTRALLLACPPFICAALACIAIAWSSGYFHERTWHLTACLALAVIGFVVAAATMNPVGRYVACYIFPVAVFMITPLVVSWTAATLSQSPEKKAIALGMLNVSVTLGYIYGPYLWPSSDGPRYAIGLCASAAFSVAAMALCWLMHVLLRRENMRMKRSAGADTVVNLYGY</sequence>
<proteinExistence type="predicted"/>
<protein>
    <submittedName>
        <fullName evidence="7">MFS general substrate transporter</fullName>
    </submittedName>
</protein>
<feature type="transmembrane region" description="Helical" evidence="6">
    <location>
        <begin position="75"/>
        <end position="95"/>
    </location>
</feature>